<evidence type="ECO:0000313" key="7">
    <source>
        <dbReference type="Proteomes" id="UP000481739"/>
    </source>
</evidence>
<gene>
    <name evidence="6" type="ORF">GEA64_15485</name>
</gene>
<dbReference type="PROSITE" id="PS50975">
    <property type="entry name" value="ATP_GRASP"/>
    <property type="match status" value="1"/>
</dbReference>
<proteinExistence type="predicted"/>
<dbReference type="Pfam" id="PF13535">
    <property type="entry name" value="ATP-grasp_4"/>
    <property type="match status" value="1"/>
</dbReference>
<evidence type="ECO:0000259" key="5">
    <source>
        <dbReference type="PROSITE" id="PS50975"/>
    </source>
</evidence>
<protein>
    <submittedName>
        <fullName evidence="6">ATP-grasp domain-containing protein</fullName>
    </submittedName>
</protein>
<dbReference type="PANTHER" id="PTHR43585">
    <property type="entry name" value="FUMIPYRROLE BIOSYNTHESIS PROTEIN C"/>
    <property type="match status" value="1"/>
</dbReference>
<evidence type="ECO:0000256" key="4">
    <source>
        <dbReference type="PROSITE-ProRule" id="PRU00409"/>
    </source>
</evidence>
<comment type="caution">
    <text evidence="6">The sequence shown here is derived from an EMBL/GenBank/DDBJ whole genome shotgun (WGS) entry which is preliminary data.</text>
</comment>
<organism evidence="6 7">
    <name type="scientific">Photorhabdus khanii</name>
    <dbReference type="NCBI Taxonomy" id="1004150"/>
    <lineage>
        <taxon>Bacteria</taxon>
        <taxon>Pseudomonadati</taxon>
        <taxon>Pseudomonadota</taxon>
        <taxon>Gammaproteobacteria</taxon>
        <taxon>Enterobacterales</taxon>
        <taxon>Morganellaceae</taxon>
        <taxon>Photorhabdus</taxon>
    </lineage>
</organism>
<dbReference type="NCBIfam" id="NF005543">
    <property type="entry name" value="PRK07206.1"/>
    <property type="match status" value="1"/>
</dbReference>
<feature type="domain" description="ATP-grasp" evidence="5">
    <location>
        <begin position="117"/>
        <end position="316"/>
    </location>
</feature>
<reference evidence="6 7" key="1">
    <citation type="journal article" date="2019" name="Nature">
        <title>A new antibiotic selectively kills Gram-negative pathogens.</title>
        <authorList>
            <person name="Imai Y."/>
            <person name="Meyer K.J."/>
            <person name="Iinishi A."/>
            <person name="Favre-Godal Q."/>
            <person name="Green R."/>
            <person name="Manuse S."/>
            <person name="Caboni M."/>
            <person name="Mori M."/>
            <person name="Niles S."/>
            <person name="Ghiglieri M."/>
            <person name="Honrao C."/>
            <person name="Ma X."/>
            <person name="Guo J.J."/>
            <person name="Makriyannis A."/>
            <person name="Linares-Otoya L."/>
            <person name="Boehringer N."/>
            <person name="Wuisan Z.G."/>
            <person name="Kaur H."/>
            <person name="Wu R."/>
            <person name="Mateus A."/>
            <person name="Typas A."/>
            <person name="Savitski M.M."/>
            <person name="Espinoza J.L."/>
            <person name="O'Rourke A."/>
            <person name="Nelson K.E."/>
            <person name="Hiller S."/>
            <person name="Noinaj N."/>
            <person name="Schaeberle T.F."/>
            <person name="D'Onofrio A."/>
            <person name="Lewis K."/>
        </authorList>
    </citation>
    <scope>NUCLEOTIDE SEQUENCE [LARGE SCALE GENOMIC DNA]</scope>
    <source>
        <strain evidence="6 7">HGB 1456</strain>
    </source>
</reference>
<dbReference type="Proteomes" id="UP000481739">
    <property type="component" value="Unassembled WGS sequence"/>
</dbReference>
<evidence type="ECO:0000313" key="6">
    <source>
        <dbReference type="EMBL" id="MQL49277.1"/>
    </source>
</evidence>
<accession>A0A7C9GKZ5</accession>
<dbReference type="EMBL" id="WHZZ01000005">
    <property type="protein sequence ID" value="MQL49277.1"/>
    <property type="molecule type" value="Genomic_DNA"/>
</dbReference>
<dbReference type="PANTHER" id="PTHR43585:SF2">
    <property type="entry name" value="ATP-GRASP ENZYME FSQD"/>
    <property type="match status" value="1"/>
</dbReference>
<dbReference type="GO" id="GO:0046872">
    <property type="term" value="F:metal ion binding"/>
    <property type="evidence" value="ECO:0007669"/>
    <property type="project" value="InterPro"/>
</dbReference>
<keyword evidence="1" id="KW-0436">Ligase</keyword>
<dbReference type="InterPro" id="IPR011761">
    <property type="entry name" value="ATP-grasp"/>
</dbReference>
<dbReference type="Gene3D" id="3.30.470.20">
    <property type="entry name" value="ATP-grasp fold, B domain"/>
    <property type="match status" value="1"/>
</dbReference>
<evidence type="ECO:0000256" key="3">
    <source>
        <dbReference type="ARBA" id="ARBA00022840"/>
    </source>
</evidence>
<keyword evidence="3 4" id="KW-0067">ATP-binding</keyword>
<dbReference type="GO" id="GO:0016874">
    <property type="term" value="F:ligase activity"/>
    <property type="evidence" value="ECO:0007669"/>
    <property type="project" value="UniProtKB-KW"/>
</dbReference>
<sequence length="419" mass="46736">MEYPMKTVAIVDPYSSGQYLAGEFYSRGFSSICIKSGVNIPAVYAASYNKDNFIKELPYTISNFDKLVNKINEYGCQAVVPGAESGVLLANTLAHHLGLPCCDPNTLLCLRDKYLMQERVAEAGLRSISQIKVSSFEELKPWLEHNLSSTIVIKPLSSAGTDSVKFCQTYAEIEQAISDIVGKCDALGNRNECVLVQQFIKGKEYVVDSVSLNKTHYITNTSLYKKQILPSGAIVYSEELFIHPSEKEVKDVIEYAVNVMNVLGIHFGAAHFEIMVDERGPVLIEVGARLHGAKAPRNVQFFSNVSQLDLLVDAAIDPERFHQRTQSPPVYYKHSKAVSLINYDKGIIVDIPGMKWAETLSSYTTAFWNINIGQQLLPTSNLFDSPGGIFLANQDPRALEYDTQRIREMEKSGKLWVLK</sequence>
<dbReference type="GO" id="GO:0005524">
    <property type="term" value="F:ATP binding"/>
    <property type="evidence" value="ECO:0007669"/>
    <property type="project" value="UniProtKB-UniRule"/>
</dbReference>
<evidence type="ECO:0000256" key="1">
    <source>
        <dbReference type="ARBA" id="ARBA00022598"/>
    </source>
</evidence>
<dbReference type="SUPFAM" id="SSF56059">
    <property type="entry name" value="Glutathione synthetase ATP-binding domain-like"/>
    <property type="match status" value="1"/>
</dbReference>
<dbReference type="InterPro" id="IPR052032">
    <property type="entry name" value="ATP-dep_AA_Ligase"/>
</dbReference>
<evidence type="ECO:0000256" key="2">
    <source>
        <dbReference type="ARBA" id="ARBA00022741"/>
    </source>
</evidence>
<dbReference type="AlphaFoldDB" id="A0A7C9GKZ5"/>
<name>A0A7C9GKZ5_9GAMM</name>
<keyword evidence="2 4" id="KW-0547">Nucleotide-binding</keyword>